<organism evidence="1 2">
    <name type="scientific">Lysobacter capsici AZ78</name>
    <dbReference type="NCBI Taxonomy" id="1444315"/>
    <lineage>
        <taxon>Bacteria</taxon>
        <taxon>Pseudomonadati</taxon>
        <taxon>Pseudomonadota</taxon>
        <taxon>Gammaproteobacteria</taxon>
        <taxon>Lysobacterales</taxon>
        <taxon>Lysobacteraceae</taxon>
        <taxon>Lysobacter</taxon>
    </lineage>
</organism>
<keyword evidence="2" id="KW-1185">Reference proteome</keyword>
<protein>
    <submittedName>
        <fullName evidence="1">Uncharacterized protein</fullName>
    </submittedName>
</protein>
<comment type="caution">
    <text evidence="1">The sequence shown here is derived from an EMBL/GenBank/DDBJ whole genome shotgun (WGS) entry which is preliminary data.</text>
</comment>
<proteinExistence type="predicted"/>
<sequence>MGRTLAVCYAAAAAVAPAGPVRGRAAPPCPAAKPMAP</sequence>
<name>A0A108U7E0_9GAMM</name>
<accession>A0A108U7E0</accession>
<gene>
    <name evidence="1" type="ORF">AZ78_1464</name>
</gene>
<evidence type="ECO:0000313" key="1">
    <source>
        <dbReference type="EMBL" id="KWS03915.1"/>
    </source>
</evidence>
<dbReference type="Proteomes" id="UP000023435">
    <property type="component" value="Unassembled WGS sequence"/>
</dbReference>
<dbReference type="EMBL" id="JAJA02000001">
    <property type="protein sequence ID" value="KWS03915.1"/>
    <property type="molecule type" value="Genomic_DNA"/>
</dbReference>
<evidence type="ECO:0000313" key="2">
    <source>
        <dbReference type="Proteomes" id="UP000023435"/>
    </source>
</evidence>
<reference evidence="1 2" key="1">
    <citation type="journal article" date="2014" name="Genome Announc.">
        <title>Draft Genome Sequence of Lysobacter capsici AZ78, a Bacterium Antagonistic to Plant-Pathogenic Oomycetes.</title>
        <authorList>
            <person name="Puopolo G."/>
            <person name="Sonego P."/>
            <person name="Engelen K."/>
            <person name="Pertot I."/>
        </authorList>
    </citation>
    <scope>NUCLEOTIDE SEQUENCE [LARGE SCALE GENOMIC DNA]</scope>
    <source>
        <strain evidence="1 2">AZ78</strain>
    </source>
</reference>
<dbReference type="AlphaFoldDB" id="A0A108U7E0"/>